<dbReference type="InterPro" id="IPR011009">
    <property type="entry name" value="Kinase-like_dom_sf"/>
</dbReference>
<dbReference type="EMBL" id="JBBMFM010000038">
    <property type="protein sequence ID" value="MEQ2425655.1"/>
    <property type="molecule type" value="Genomic_DNA"/>
</dbReference>
<sequence length="429" mass="50631">MEKTLCKGDVVCSGTREYRLLEDPVMNQDKLNWHVLAAEMNVPGDARRFMKYTLKDNVAAYLPLKRESKFRIRYPYIERVYDYFETSGPLGREAAFLIAEYEDGVDLREFICREGGQGEDTPVQERQYFSYMLQLLYAADNYSSYNRSDPLVHRDLKPENIMVSRDGRRIKIVDFDWAHTDRRDRITGRLSFSSQKTGGTPGYMDPRAEHQYVSDIQADIYSLAMVFLFLLSGRDYIRDDEIYSYMEPEGRDLAYRLQVWRLKEQYRQERYRGLRNIIQKMMDVFEKRYDGVRKILSDFKGFLIGYCGSQEEYDLYFTFPELLQVPETMRGRTREPIVVSLYDNESDRYTSLEIGRYQMNDVSIGKHMVMSLCNIKQELYYIPLEESLKCISGAGEDMKIRSGAEFECRYGKLSLRLYMKKRGGESYEE</sequence>
<evidence type="ECO:0000259" key="1">
    <source>
        <dbReference type="PROSITE" id="PS50011"/>
    </source>
</evidence>
<dbReference type="InterPro" id="IPR045269">
    <property type="entry name" value="Atg1-like"/>
</dbReference>
<gene>
    <name evidence="2" type="ORF">WMQ36_11765</name>
</gene>
<evidence type="ECO:0000313" key="3">
    <source>
        <dbReference type="Proteomes" id="UP001454086"/>
    </source>
</evidence>
<dbReference type="PANTHER" id="PTHR24348">
    <property type="entry name" value="SERINE/THREONINE-PROTEIN KINASE UNC-51-RELATED"/>
    <property type="match status" value="1"/>
</dbReference>
<dbReference type="Gene3D" id="1.10.510.10">
    <property type="entry name" value="Transferase(Phosphotransferase) domain 1"/>
    <property type="match status" value="1"/>
</dbReference>
<accession>A0ABV1D6P8</accession>
<dbReference type="PANTHER" id="PTHR24348:SF68">
    <property type="entry name" value="SERINE_THREONINE-PROTEIN KINASE ATG1C"/>
    <property type="match status" value="1"/>
</dbReference>
<evidence type="ECO:0000313" key="2">
    <source>
        <dbReference type="EMBL" id="MEQ2425655.1"/>
    </source>
</evidence>
<dbReference type="SMART" id="SM00220">
    <property type="entry name" value="S_TKc"/>
    <property type="match status" value="1"/>
</dbReference>
<dbReference type="PROSITE" id="PS50011">
    <property type="entry name" value="PROTEIN_KINASE_DOM"/>
    <property type="match status" value="1"/>
</dbReference>
<keyword evidence="2" id="KW-0418">Kinase</keyword>
<dbReference type="SUPFAM" id="SSF56112">
    <property type="entry name" value="Protein kinase-like (PK-like)"/>
    <property type="match status" value="1"/>
</dbReference>
<proteinExistence type="predicted"/>
<dbReference type="InterPro" id="IPR008271">
    <property type="entry name" value="Ser/Thr_kinase_AS"/>
</dbReference>
<organism evidence="2 3">
    <name type="scientific">Enterocloster hominis</name>
    <name type="common">ex Hitch et al. 2024</name>
    <dbReference type="NCBI Taxonomy" id="1917870"/>
    <lineage>
        <taxon>Bacteria</taxon>
        <taxon>Bacillati</taxon>
        <taxon>Bacillota</taxon>
        <taxon>Clostridia</taxon>
        <taxon>Lachnospirales</taxon>
        <taxon>Lachnospiraceae</taxon>
        <taxon>Enterocloster</taxon>
    </lineage>
</organism>
<dbReference type="Proteomes" id="UP001454086">
    <property type="component" value="Unassembled WGS sequence"/>
</dbReference>
<feature type="domain" description="Protein kinase" evidence="1">
    <location>
        <begin position="1"/>
        <end position="303"/>
    </location>
</feature>
<reference evidence="2 3" key="1">
    <citation type="submission" date="2024-03" db="EMBL/GenBank/DDBJ databases">
        <title>Human intestinal bacterial collection.</title>
        <authorList>
            <person name="Pauvert C."/>
            <person name="Hitch T.C.A."/>
            <person name="Clavel T."/>
        </authorList>
    </citation>
    <scope>NUCLEOTIDE SEQUENCE [LARGE SCALE GENOMIC DNA]</scope>
    <source>
        <strain evidence="2 3">CLA-SR-H021</strain>
    </source>
</reference>
<comment type="caution">
    <text evidence="2">The sequence shown here is derived from an EMBL/GenBank/DDBJ whole genome shotgun (WGS) entry which is preliminary data.</text>
</comment>
<keyword evidence="2" id="KW-0808">Transferase</keyword>
<dbReference type="Pfam" id="PF00069">
    <property type="entry name" value="Pkinase"/>
    <property type="match status" value="1"/>
</dbReference>
<name>A0ABV1D6P8_9FIRM</name>
<keyword evidence="3" id="KW-1185">Reference proteome</keyword>
<dbReference type="RefSeq" id="WP_040382180.1">
    <property type="nucleotide sequence ID" value="NZ_JAJFDX010000006.1"/>
</dbReference>
<dbReference type="InterPro" id="IPR000719">
    <property type="entry name" value="Prot_kinase_dom"/>
</dbReference>
<dbReference type="PROSITE" id="PS00108">
    <property type="entry name" value="PROTEIN_KINASE_ST"/>
    <property type="match status" value="1"/>
</dbReference>
<protein>
    <submittedName>
        <fullName evidence="2">Protein kinase</fullName>
    </submittedName>
</protein>
<dbReference type="GO" id="GO:0016301">
    <property type="term" value="F:kinase activity"/>
    <property type="evidence" value="ECO:0007669"/>
    <property type="project" value="UniProtKB-KW"/>
</dbReference>